<name>A0A183KZY1_9TREM</name>
<dbReference type="AlphaFoldDB" id="A0A183KZY1"/>
<dbReference type="EMBL" id="UZAK01044711">
    <property type="protein sequence ID" value="VDP72856.1"/>
    <property type="molecule type" value="Genomic_DNA"/>
</dbReference>
<reference evidence="1 2" key="2">
    <citation type="submission" date="2018-11" db="EMBL/GenBank/DDBJ databases">
        <authorList>
            <consortium name="Pathogen Informatics"/>
        </authorList>
    </citation>
    <scope>NUCLEOTIDE SEQUENCE [LARGE SCALE GENOMIC DNA]</scope>
    <source>
        <strain evidence="1">Dakar</strain>
        <strain evidence="2">Dakar, Senegal</strain>
    </source>
</reference>
<gene>
    <name evidence="1" type="ORF">SCUD_LOCUS20629</name>
</gene>
<reference evidence="3" key="1">
    <citation type="submission" date="2016-06" db="UniProtKB">
        <authorList>
            <consortium name="WormBaseParasite"/>
        </authorList>
    </citation>
    <scope>IDENTIFICATION</scope>
</reference>
<dbReference type="Proteomes" id="UP000279833">
    <property type="component" value="Unassembled WGS sequence"/>
</dbReference>
<evidence type="ECO:0000313" key="1">
    <source>
        <dbReference type="EMBL" id="VDP72856.1"/>
    </source>
</evidence>
<sequence>MVASLECKEPSTLSRPSYLTTLRRSPVNISSGEVYADNNVSWNRAPFQQQTSVESESLSTCQSPNPALINGDQFENRDLLTGQVVHNERNWASSFRIQDRIRGRNLSDHSIIQNRRDHQKQEKQMSSRKVCLLSGTTRKEALQAWFSRCNCFAAGVFLSSGKPTQNICLFL</sequence>
<proteinExistence type="predicted"/>
<organism evidence="3">
    <name type="scientific">Schistosoma curassoni</name>
    <dbReference type="NCBI Taxonomy" id="6186"/>
    <lineage>
        <taxon>Eukaryota</taxon>
        <taxon>Metazoa</taxon>
        <taxon>Spiralia</taxon>
        <taxon>Lophotrochozoa</taxon>
        <taxon>Platyhelminthes</taxon>
        <taxon>Trematoda</taxon>
        <taxon>Digenea</taxon>
        <taxon>Strigeidida</taxon>
        <taxon>Schistosomatoidea</taxon>
        <taxon>Schistosomatidae</taxon>
        <taxon>Schistosoma</taxon>
    </lineage>
</organism>
<protein>
    <submittedName>
        <fullName evidence="1 3">Uncharacterized protein</fullName>
    </submittedName>
</protein>
<evidence type="ECO:0000313" key="3">
    <source>
        <dbReference type="WBParaSite" id="SCUD_0002063201-mRNA-1"/>
    </source>
</evidence>
<keyword evidence="2" id="KW-1185">Reference proteome</keyword>
<dbReference type="STRING" id="6186.A0A183KZY1"/>
<accession>A0A183KZY1</accession>
<evidence type="ECO:0000313" key="2">
    <source>
        <dbReference type="Proteomes" id="UP000279833"/>
    </source>
</evidence>
<dbReference type="WBParaSite" id="SCUD_0002063201-mRNA-1">
    <property type="protein sequence ID" value="SCUD_0002063201-mRNA-1"/>
    <property type="gene ID" value="SCUD_0002063201"/>
</dbReference>